<evidence type="ECO:0000313" key="4">
    <source>
        <dbReference type="Proteomes" id="UP001168821"/>
    </source>
</evidence>
<dbReference type="PANTHER" id="PTHR23053">
    <property type="entry name" value="DLEC1 DELETED IN LUNG AND ESOPHAGEAL CANCER 1"/>
    <property type="match status" value="1"/>
</dbReference>
<dbReference type="InterPro" id="IPR033768">
    <property type="entry name" value="Hydin_ADK"/>
</dbReference>
<dbReference type="EMBL" id="JALNTZ010000004">
    <property type="protein sequence ID" value="KAJ3653930.1"/>
    <property type="molecule type" value="Genomic_DNA"/>
</dbReference>
<feature type="compositionally biased region" description="Basic residues" evidence="1">
    <location>
        <begin position="928"/>
        <end position="940"/>
    </location>
</feature>
<sequence>MVPGGAFRTSKHVPLGSSSYRTVVVKNISSIPIIYKWVWVEDIDERFYGTSMIPSSPDASLVCLLEGEEKFENTLKDDAPDETVWSEDSCHIDDRVREMLNSLLERIEENKEEQSFLRFLPTTTSTLKFWDIFNVVPHEGCLEPEETITTYFRFTPKPNTEVSATIHCHVVGGANEPVTLTGKYRKVSYHLKETMIDFGQVYVYEVSENELNLVNDGEDLFNGIVAPGETFPLMLRVFPGLLGRFVTSFNIKVDYLDPVTIAVNGFGVYAQIYFALPRPGLTPKAGPFISYSAIAELDYVDTCTCTKDYFRETDRRILEEDDWVVVSMSDPFPCTMDIDLSIERIIAKYQLEKDTTKLISKLAGGEKFWPIPNFVTDRYVFDLGCIQINSKNLYKLSYLNYGPGKTVVRTHPSPTFSKHGFDSPFVRFMMDLNQVSELLLSFHPTTEKFPDLNTQVTEFIYLKLRNSAKVPVQLEVLVATPTVVVSVEEVDFGAIRCRDCLRKSINIINNGYLRSNWRAVIDDTSRAKSKLRSFFFLLNPEGSLVPGEKFYLRIYFEPHYDDFLTADLIITVDGNNRQTVVQLKGLGMEPFLEIIEERITFDPSIPYSQDNERYVTIRNASKFPVEYYFSDFDPKILQEESLVRTYIIGHMLNKVYFPYRAPGEDLPPMFQTYYDNILQEIEDTTLQRRRSNSGDRKSRPIASPLSNRSRELSMTSWSPHSATKSLNRKTDQEKDNIITNYFTRKQKRMTKDHITATLPSTKITPDSEELWIDPPAKGIFIVFHGTPLSQYIKAANETGKALNLPVRNIDWLIVDCLVHNVSPAAQEEYNIINQAFDGAEEDPTLESYVSEDTFDVLTKKVLILLSGIPKKKQTKQKIAKPEKKKKKRSVKSSKSSEKSKESSKNSKKSKSSSKKSKKSSKSSNKSSSSKKSKGSSKKGKKKKEFISDTLINIPEELLLDLLEESLQIFKQGLIIESLTSNFLRKTMVALKCLLQLAKDVQEIHFVIFSTTFEKYMESETIKEQELIQQEINRLEELEGNRD</sequence>
<keyword evidence="4" id="KW-1185">Reference proteome</keyword>
<feature type="compositionally biased region" description="Basic and acidic residues" evidence="1">
    <location>
        <begin position="894"/>
        <end position="904"/>
    </location>
</feature>
<feature type="domain" description="Hydin adenylate kinase-like" evidence="2">
    <location>
        <begin position="781"/>
        <end position="977"/>
    </location>
</feature>
<feature type="region of interest" description="Disordered" evidence="1">
    <location>
        <begin position="685"/>
        <end position="730"/>
    </location>
</feature>
<feature type="compositionally biased region" description="Basic residues" evidence="1">
    <location>
        <begin position="874"/>
        <end position="891"/>
    </location>
</feature>
<dbReference type="Pfam" id="PF17213">
    <property type="entry name" value="Hydin_ADK"/>
    <property type="match status" value="1"/>
</dbReference>
<feature type="compositionally biased region" description="Basic residues" evidence="1">
    <location>
        <begin position="905"/>
        <end position="920"/>
    </location>
</feature>
<name>A0AA38MEE5_9CUCU</name>
<dbReference type="InterPro" id="IPR033305">
    <property type="entry name" value="Hydin-like"/>
</dbReference>
<comment type="caution">
    <text evidence="3">The sequence shown here is derived from an EMBL/GenBank/DDBJ whole genome shotgun (WGS) entry which is preliminary data.</text>
</comment>
<proteinExistence type="predicted"/>
<dbReference type="GO" id="GO:0005930">
    <property type="term" value="C:axoneme"/>
    <property type="evidence" value="ECO:0007669"/>
    <property type="project" value="TreeGrafter"/>
</dbReference>
<dbReference type="GO" id="GO:0003341">
    <property type="term" value="P:cilium movement"/>
    <property type="evidence" value="ECO:0007669"/>
    <property type="project" value="TreeGrafter"/>
</dbReference>
<feature type="compositionally biased region" description="Polar residues" evidence="1">
    <location>
        <begin position="704"/>
        <end position="725"/>
    </location>
</feature>
<dbReference type="Proteomes" id="UP001168821">
    <property type="component" value="Unassembled WGS sequence"/>
</dbReference>
<dbReference type="PANTHER" id="PTHR23053:SF0">
    <property type="entry name" value="HYDROCEPHALUS-INDUCING PROTEIN HOMOLOG"/>
    <property type="match status" value="1"/>
</dbReference>
<reference evidence="3" key="1">
    <citation type="journal article" date="2023" name="G3 (Bethesda)">
        <title>Whole genome assemblies of Zophobas morio and Tenebrio molitor.</title>
        <authorList>
            <person name="Kaur S."/>
            <person name="Stinson S.A."/>
            <person name="diCenzo G.C."/>
        </authorList>
    </citation>
    <scope>NUCLEOTIDE SEQUENCE</scope>
    <source>
        <strain evidence="3">QUZm001</strain>
    </source>
</reference>
<protein>
    <recommendedName>
        <fullName evidence="2">Hydin adenylate kinase-like domain-containing protein</fullName>
    </recommendedName>
</protein>
<dbReference type="GO" id="GO:1904158">
    <property type="term" value="P:axonemal central apparatus assembly"/>
    <property type="evidence" value="ECO:0007669"/>
    <property type="project" value="TreeGrafter"/>
</dbReference>
<gene>
    <name evidence="3" type="ORF">Zmor_013153</name>
</gene>
<dbReference type="Gene3D" id="2.60.40.10">
    <property type="entry name" value="Immunoglobulins"/>
    <property type="match status" value="2"/>
</dbReference>
<feature type="region of interest" description="Disordered" evidence="1">
    <location>
        <begin position="874"/>
        <end position="940"/>
    </location>
</feature>
<organism evidence="3 4">
    <name type="scientific">Zophobas morio</name>
    <dbReference type="NCBI Taxonomy" id="2755281"/>
    <lineage>
        <taxon>Eukaryota</taxon>
        <taxon>Metazoa</taxon>
        <taxon>Ecdysozoa</taxon>
        <taxon>Arthropoda</taxon>
        <taxon>Hexapoda</taxon>
        <taxon>Insecta</taxon>
        <taxon>Pterygota</taxon>
        <taxon>Neoptera</taxon>
        <taxon>Endopterygota</taxon>
        <taxon>Coleoptera</taxon>
        <taxon>Polyphaga</taxon>
        <taxon>Cucujiformia</taxon>
        <taxon>Tenebrionidae</taxon>
        <taxon>Zophobas</taxon>
    </lineage>
</organism>
<evidence type="ECO:0000259" key="2">
    <source>
        <dbReference type="Pfam" id="PF17213"/>
    </source>
</evidence>
<evidence type="ECO:0000256" key="1">
    <source>
        <dbReference type="SAM" id="MobiDB-lite"/>
    </source>
</evidence>
<dbReference type="InterPro" id="IPR013783">
    <property type="entry name" value="Ig-like_fold"/>
</dbReference>
<dbReference type="AlphaFoldDB" id="A0AA38MEE5"/>
<accession>A0AA38MEE5</accession>
<evidence type="ECO:0000313" key="3">
    <source>
        <dbReference type="EMBL" id="KAJ3653930.1"/>
    </source>
</evidence>